<dbReference type="EMBL" id="BAABGU010000002">
    <property type="protein sequence ID" value="GAA4562858.1"/>
    <property type="molecule type" value="Genomic_DNA"/>
</dbReference>
<keyword evidence="10" id="KW-1133">Transmembrane helix</keyword>
<evidence type="ECO:0000256" key="4">
    <source>
        <dbReference type="ARBA" id="ARBA00022801"/>
    </source>
</evidence>
<evidence type="ECO:0000256" key="3">
    <source>
        <dbReference type="ARBA" id="ARBA00012780"/>
    </source>
</evidence>
<evidence type="ECO:0000256" key="7">
    <source>
        <dbReference type="ARBA" id="ARBA00023316"/>
    </source>
</evidence>
<reference evidence="13" key="1">
    <citation type="journal article" date="2019" name="Int. J. Syst. Evol. Microbiol.">
        <title>The Global Catalogue of Microorganisms (GCM) 10K type strain sequencing project: providing services to taxonomists for standard genome sequencing and annotation.</title>
        <authorList>
            <consortium name="The Broad Institute Genomics Platform"/>
            <consortium name="The Broad Institute Genome Sequencing Center for Infectious Disease"/>
            <person name="Wu L."/>
            <person name="Ma J."/>
        </authorList>
    </citation>
    <scope>NUCLEOTIDE SEQUENCE [LARGE SCALE GENOMIC DNA]</scope>
    <source>
        <strain evidence="13">JCM 3175</strain>
    </source>
</reference>
<keyword evidence="8" id="KW-0624">Polysaccharide degradation</keyword>
<comment type="similarity">
    <text evidence="2">Belongs to the glycosyl hydrolase 81 family.</text>
</comment>
<keyword evidence="7" id="KW-0961">Cell wall biogenesis/degradation</keyword>
<feature type="compositionally biased region" description="Pro residues" evidence="9">
    <location>
        <begin position="807"/>
        <end position="837"/>
    </location>
</feature>
<feature type="transmembrane region" description="Helical" evidence="10">
    <location>
        <begin position="30"/>
        <end position="54"/>
    </location>
</feature>
<feature type="region of interest" description="Disordered" evidence="9">
    <location>
        <begin position="1"/>
        <end position="24"/>
    </location>
</feature>
<keyword evidence="10" id="KW-0812">Transmembrane</keyword>
<keyword evidence="5" id="KW-0119">Carbohydrate metabolism</keyword>
<comment type="caution">
    <text evidence="12">The sequence shown here is derived from an EMBL/GenBank/DDBJ whole genome shotgun (WGS) entry which is preliminary data.</text>
</comment>
<keyword evidence="13" id="KW-1185">Reference proteome</keyword>
<dbReference type="EC" id="3.2.1.39" evidence="3"/>
<keyword evidence="4" id="KW-0378">Hydrolase</keyword>
<evidence type="ECO:0000256" key="2">
    <source>
        <dbReference type="ARBA" id="ARBA00010730"/>
    </source>
</evidence>
<evidence type="ECO:0000256" key="9">
    <source>
        <dbReference type="SAM" id="MobiDB-lite"/>
    </source>
</evidence>
<comment type="catalytic activity">
    <reaction evidence="1">
        <text>Hydrolysis of (1-&gt;3)-beta-D-glucosidic linkages in (1-&gt;3)-beta-D-glucans.</text>
        <dbReference type="EC" id="3.2.1.39"/>
    </reaction>
</comment>
<dbReference type="InterPro" id="IPR005200">
    <property type="entry name" value="Endo-beta-glucanase"/>
</dbReference>
<evidence type="ECO:0000259" key="11">
    <source>
        <dbReference type="Pfam" id="PF17652"/>
    </source>
</evidence>
<dbReference type="PROSITE" id="PS52008">
    <property type="entry name" value="GH81"/>
    <property type="match status" value="1"/>
</dbReference>
<accession>A0ABP8S873</accession>
<organism evidence="12 13">
    <name type="scientific">Micromonospora coerulea</name>
    <dbReference type="NCBI Taxonomy" id="47856"/>
    <lineage>
        <taxon>Bacteria</taxon>
        <taxon>Bacillati</taxon>
        <taxon>Actinomycetota</taxon>
        <taxon>Actinomycetes</taxon>
        <taxon>Micromonosporales</taxon>
        <taxon>Micromonosporaceae</taxon>
        <taxon>Micromonospora</taxon>
    </lineage>
</organism>
<name>A0ABP8S873_9ACTN</name>
<dbReference type="PANTHER" id="PTHR31983">
    <property type="entry name" value="ENDO-1,3(4)-BETA-GLUCANASE 1"/>
    <property type="match status" value="1"/>
</dbReference>
<dbReference type="Pfam" id="PF17652">
    <property type="entry name" value="Glyco_hydro81C"/>
    <property type="match status" value="1"/>
</dbReference>
<keyword evidence="6" id="KW-0326">Glycosidase</keyword>
<proteinExistence type="inferred from homology"/>
<dbReference type="Gene3D" id="2.70.98.30">
    <property type="entry name" value="Golgi alpha-mannosidase II, domain 4"/>
    <property type="match status" value="1"/>
</dbReference>
<dbReference type="Proteomes" id="UP001500307">
    <property type="component" value="Unassembled WGS sequence"/>
</dbReference>
<dbReference type="RefSeq" id="WP_346116091.1">
    <property type="nucleotide sequence ID" value="NZ_BAABGU010000002.1"/>
</dbReference>
<feature type="region of interest" description="Disordered" evidence="9">
    <location>
        <begin position="793"/>
        <end position="841"/>
    </location>
</feature>
<evidence type="ECO:0000313" key="12">
    <source>
        <dbReference type="EMBL" id="GAA4562858.1"/>
    </source>
</evidence>
<keyword evidence="10" id="KW-0472">Membrane</keyword>
<dbReference type="InterPro" id="IPR040720">
    <property type="entry name" value="GH81_C"/>
</dbReference>
<sequence>MPLPLRDISPGDRPAPPAVPAGRRPGGVRALALATAAFLAAGVLGVVVIGGGAAEAGTVGAGSYTETRPPGTALPKGCGDISTNPRLFVTADAPRGAIPTNDWWSSLLWKRNNCATSENLHAHPLAYHAENNGLGLSYTTTPAISGTATGVGEYHFPYTEDIRVGVAGLGAPVVKAADWTDWTVTADWNDGARTMRATIGHGLPFSYYRITGGNAQITAAAAPTVWANSGAMIGFTVSGHDYVAYAPTGASWTVAGAGISSTLSGKGYFSVAVLPGGADRAALAAEYGRYAHAHVTGTKMTYSYDPASSTVRTTYAFTTTPREGAETKTVVSLYPHQWRSLAAGTPITPTYVSPRGAMRTLTGVSSFTTSMKYTGVLPEVPAVGDSTGTDLSTVTNYLNAELANPEGLSGQDTYWAGKGLGRAARVAEVADQLGLTPVRTAAVNAMKTRLTNWLTAGSGETGQLFYYDRNWGTLIGYPASYLSDEDLNDHHFHYGYFIAAAATLAKFDPTWAATSQYGGMVDLLIRDANNYDRADARFPYLRDFDIYAGHDWASGHAGFFAGNNQESSSEGMNFANALIQWGQATGNTAVRDAGIYIWTTQSATISEYWFDAHDANFPAAFAHKTVGMVWGDGASYSTWFSAEPEMIQGINMLPITGGHFYLGNDPAYVVANYNELVTNNGGPPSVWQDVIWEFLALGDGDRALANFRANSTFTSEEGESKAHTFHWIRNLAALGTVDTTVTANHPLAKVFRKGTARTYVASNITAQPLTVTFSDGTKLTVAAGRTATAGALTWSGGSATGGVVVPTTPPTTPTDPPSPTPTSPTPTPTPTTPPGQPLSPTQYLLAGGTLGGTAGAAGTVSVAAANGNHDGTPTSAQVFTASGLTGSYTGGTTGFDLAVDAGTAVGNGVQARVSYDLTGDGSFDRVETYNYYATDPVTGVEHYRQTQGLKSATGTLGNLAGGTVRVEVWNAIGSAATNLGVGNASQLVLPYTGTAPTTAPPPTGDPTAFAADRYLTGAGQLSGVAGTAGTATVTAANGNWVGTPHNPLVYTATGVTATYTGGQTRFDLFLDAGTGVGDGTQARVSYDLTGDGSFDRVETYHYYATDPVTGWEHYTETRGLYSGVGTLGNLAGGTVKVEVWNAIGSTPTSLGTGNRSKVTLPYTG</sequence>
<evidence type="ECO:0000256" key="8">
    <source>
        <dbReference type="ARBA" id="ARBA00023326"/>
    </source>
</evidence>
<evidence type="ECO:0000313" key="13">
    <source>
        <dbReference type="Proteomes" id="UP001500307"/>
    </source>
</evidence>
<gene>
    <name evidence="12" type="ORF">GCM10023176_05530</name>
</gene>
<protein>
    <recommendedName>
        <fullName evidence="3">glucan endo-1,3-beta-D-glucosidase</fullName>
        <ecNumber evidence="3">3.2.1.39</ecNumber>
    </recommendedName>
</protein>
<evidence type="ECO:0000256" key="5">
    <source>
        <dbReference type="ARBA" id="ARBA00023277"/>
    </source>
</evidence>
<feature type="domain" description="Glycosyl hydrolase family 81 C-terminal" evidence="11">
    <location>
        <begin position="396"/>
        <end position="721"/>
    </location>
</feature>
<evidence type="ECO:0000256" key="6">
    <source>
        <dbReference type="ARBA" id="ARBA00023295"/>
    </source>
</evidence>
<evidence type="ECO:0000256" key="1">
    <source>
        <dbReference type="ARBA" id="ARBA00000382"/>
    </source>
</evidence>
<evidence type="ECO:0000256" key="10">
    <source>
        <dbReference type="SAM" id="Phobius"/>
    </source>
</evidence>
<dbReference type="PANTHER" id="PTHR31983:SF0">
    <property type="entry name" value="GLUCAN ENDO-1,3-BETA-D-GLUCOSIDASE 2"/>
    <property type="match status" value="1"/>
</dbReference>